<dbReference type="PANTHER" id="PTHR23155:SF1219">
    <property type="entry name" value="OS08G0543500 PROTEIN"/>
    <property type="match status" value="1"/>
</dbReference>
<dbReference type="Gramene" id="TraesCS7A02G021058.1">
    <property type="protein sequence ID" value="TraesCS7A02G021058.1.cds1"/>
    <property type="gene ID" value="TraesCS7A02G021058"/>
</dbReference>
<dbReference type="InterPro" id="IPR058922">
    <property type="entry name" value="WHD_DRP"/>
</dbReference>
<dbReference type="SMR" id="A0A3B6RAJ8"/>
<dbReference type="STRING" id="4565.A0A3B6RAJ8"/>
<dbReference type="GO" id="GO:0002758">
    <property type="term" value="P:innate immune response-activating signaling pathway"/>
    <property type="evidence" value="ECO:0007669"/>
    <property type="project" value="UniProtKB-ARBA"/>
</dbReference>
<dbReference type="Gene3D" id="1.10.10.10">
    <property type="entry name" value="Winged helix-like DNA-binding domain superfamily/Winged helix DNA-binding domain"/>
    <property type="match status" value="1"/>
</dbReference>
<dbReference type="InterPro" id="IPR044974">
    <property type="entry name" value="Disease_R_plants"/>
</dbReference>
<dbReference type="InterPro" id="IPR036388">
    <property type="entry name" value="WH-like_DNA-bd_sf"/>
</dbReference>
<dbReference type="SUPFAM" id="SSF52540">
    <property type="entry name" value="P-loop containing nucleoside triphosphate hydrolases"/>
    <property type="match status" value="1"/>
</dbReference>
<evidence type="ECO:0000259" key="4">
    <source>
        <dbReference type="Pfam" id="PF23559"/>
    </source>
</evidence>
<dbReference type="Pfam" id="PF23559">
    <property type="entry name" value="WHD_DRP"/>
    <property type="match status" value="1"/>
</dbReference>
<keyword evidence="2" id="KW-0611">Plant defense</keyword>
<evidence type="ECO:0000256" key="1">
    <source>
        <dbReference type="ARBA" id="ARBA00022737"/>
    </source>
</evidence>
<dbReference type="PANTHER" id="PTHR23155">
    <property type="entry name" value="DISEASE RESISTANCE PROTEIN RP"/>
    <property type="match status" value="1"/>
</dbReference>
<dbReference type="GO" id="GO:0009626">
    <property type="term" value="P:plant-type hypersensitive response"/>
    <property type="evidence" value="ECO:0007669"/>
    <property type="project" value="UniProtKB-ARBA"/>
</dbReference>
<dbReference type="EnsemblPlants" id="TraesCS7A02G021058.1">
    <property type="protein sequence ID" value="TraesCS7A02G021058.1.cds1"/>
    <property type="gene ID" value="TraesCS7A02G021058"/>
</dbReference>
<dbReference type="GO" id="GO:0043531">
    <property type="term" value="F:ADP binding"/>
    <property type="evidence" value="ECO:0007669"/>
    <property type="project" value="InterPro"/>
</dbReference>
<dbReference type="Gramene" id="TraesCS7A03G0043200.1">
    <property type="protein sequence ID" value="TraesCS7A03G0043200.1.CDS1"/>
    <property type="gene ID" value="TraesCS7A03G0043200"/>
</dbReference>
<dbReference type="Pfam" id="PF00931">
    <property type="entry name" value="NB-ARC"/>
    <property type="match status" value="1"/>
</dbReference>
<dbReference type="InterPro" id="IPR002182">
    <property type="entry name" value="NB-ARC"/>
</dbReference>
<feature type="domain" description="Disease resistance protein winged helix" evidence="4">
    <location>
        <begin position="153"/>
        <end position="233"/>
    </location>
</feature>
<evidence type="ECO:0000256" key="2">
    <source>
        <dbReference type="ARBA" id="ARBA00022821"/>
    </source>
</evidence>
<sequence length="250" mass="28879">MMYGMKIKRMWEDELKPLLCSVGGPGSVIVVTCRSKQVASIMCTVKPHELVFLSEEDSWELFLNKAFSNGVDDQPELVAILRRIVNKCEGLPLALKMMGGLLSSKEKVQEWKAIQESNIRDNDGGKYEVMPILKLSYKHMSSEMKQCFAFCAVFRKDYEMEKDRLMQLWMANGFIQEEGTMDLVHKGEFIFDELVWRSFLQDKKVVVKPAVYDGDTQYETIVCKMHDLMHDLAKDVTDECVCKMHDLKYC</sequence>
<dbReference type="InterPro" id="IPR027417">
    <property type="entry name" value="P-loop_NTPase"/>
</dbReference>
<reference evidence="5" key="2">
    <citation type="submission" date="2018-10" db="UniProtKB">
        <authorList>
            <consortium name="EnsemblPlants"/>
        </authorList>
    </citation>
    <scope>IDENTIFICATION</scope>
</reference>
<keyword evidence="1" id="KW-0677">Repeat</keyword>
<reference evidence="5" key="1">
    <citation type="submission" date="2018-08" db="EMBL/GenBank/DDBJ databases">
        <authorList>
            <person name="Rossello M."/>
        </authorList>
    </citation>
    <scope>NUCLEOTIDE SEQUENCE [LARGE SCALE GENOMIC DNA]</scope>
    <source>
        <strain evidence="5">cv. Chinese Spring</strain>
    </source>
</reference>
<evidence type="ECO:0000313" key="6">
    <source>
        <dbReference type="Proteomes" id="UP000019116"/>
    </source>
</evidence>
<evidence type="ECO:0000313" key="5">
    <source>
        <dbReference type="EnsemblPlants" id="TraesCS7A02G021058.1.cds1"/>
    </source>
</evidence>
<dbReference type="PaxDb" id="4565-Traes_7AS_C581BE57E.1"/>
<dbReference type="InterPro" id="IPR042197">
    <property type="entry name" value="Apaf_helical"/>
</dbReference>
<organism evidence="5">
    <name type="scientific">Triticum aestivum</name>
    <name type="common">Wheat</name>
    <dbReference type="NCBI Taxonomy" id="4565"/>
    <lineage>
        <taxon>Eukaryota</taxon>
        <taxon>Viridiplantae</taxon>
        <taxon>Streptophyta</taxon>
        <taxon>Embryophyta</taxon>
        <taxon>Tracheophyta</taxon>
        <taxon>Spermatophyta</taxon>
        <taxon>Magnoliopsida</taxon>
        <taxon>Liliopsida</taxon>
        <taxon>Poales</taxon>
        <taxon>Poaceae</taxon>
        <taxon>BOP clade</taxon>
        <taxon>Pooideae</taxon>
        <taxon>Triticodae</taxon>
        <taxon>Triticeae</taxon>
        <taxon>Triticinae</taxon>
        <taxon>Triticum</taxon>
    </lineage>
</organism>
<dbReference type="Proteomes" id="UP000019116">
    <property type="component" value="Chromosome 7A"/>
</dbReference>
<proteinExistence type="predicted"/>
<dbReference type="OrthoDB" id="786390at2759"/>
<protein>
    <submittedName>
        <fullName evidence="5">Uncharacterized protein</fullName>
    </submittedName>
</protein>
<accession>A0A3B6RAJ8</accession>
<dbReference type="GO" id="GO:0042742">
    <property type="term" value="P:defense response to bacterium"/>
    <property type="evidence" value="ECO:0007669"/>
    <property type="project" value="UniProtKB-ARBA"/>
</dbReference>
<dbReference type="AlphaFoldDB" id="A0A3B6RAJ8"/>
<feature type="domain" description="NB-ARC" evidence="3">
    <location>
        <begin position="26"/>
        <end position="69"/>
    </location>
</feature>
<dbReference type="FunFam" id="1.10.8.430:FF:000003">
    <property type="entry name" value="Probable disease resistance protein At5g66910"/>
    <property type="match status" value="1"/>
</dbReference>
<keyword evidence="6" id="KW-1185">Reference proteome</keyword>
<dbReference type="Gene3D" id="1.10.8.430">
    <property type="entry name" value="Helical domain of apoptotic protease-activating factors"/>
    <property type="match status" value="1"/>
</dbReference>
<name>A0A3B6RAJ8_WHEAT</name>
<evidence type="ECO:0000259" key="3">
    <source>
        <dbReference type="Pfam" id="PF00931"/>
    </source>
</evidence>
<dbReference type="FunFam" id="1.10.10.10:FF:000322">
    <property type="entry name" value="Probable disease resistance protein At1g63360"/>
    <property type="match status" value="1"/>
</dbReference>